<dbReference type="PANTHER" id="PTHR45453:SF1">
    <property type="entry name" value="PHOSPHATE REGULON SENSOR PROTEIN PHOR"/>
    <property type="match status" value="1"/>
</dbReference>
<evidence type="ECO:0000256" key="11">
    <source>
        <dbReference type="ARBA" id="ARBA00022741"/>
    </source>
</evidence>
<evidence type="ECO:0000259" key="20">
    <source>
        <dbReference type="PROSITE" id="PS50109"/>
    </source>
</evidence>
<dbReference type="Pfam" id="PF00512">
    <property type="entry name" value="HisKA"/>
    <property type="match status" value="1"/>
</dbReference>
<keyword evidence="18" id="KW-0175">Coiled coil</keyword>
<dbReference type="Proteomes" id="UP000534783">
    <property type="component" value="Unassembled WGS sequence"/>
</dbReference>
<comment type="function">
    <text evidence="17">Member of the two-component regulatory system PhoR/PhoB involved in the phosphate regulon genes expression. PhoR may function as a membrane-associated protein kinase that phosphorylates PhoB in response to environmental signals.</text>
</comment>
<evidence type="ECO:0000256" key="7">
    <source>
        <dbReference type="ARBA" id="ARBA00022553"/>
    </source>
</evidence>
<keyword evidence="8" id="KW-0592">Phosphate transport</keyword>
<dbReference type="SMART" id="SM00091">
    <property type="entry name" value="PAS"/>
    <property type="match status" value="1"/>
</dbReference>
<organism evidence="23 24">
    <name type="scientific">Candidatus Manganitrophus noduliformans</name>
    <dbReference type="NCBI Taxonomy" id="2606439"/>
    <lineage>
        <taxon>Bacteria</taxon>
        <taxon>Pseudomonadati</taxon>
        <taxon>Nitrospirota</taxon>
        <taxon>Nitrospiria</taxon>
        <taxon>Candidatus Troglogloeales</taxon>
        <taxon>Candidatus Manganitrophaceae</taxon>
        <taxon>Candidatus Manganitrophus</taxon>
    </lineage>
</organism>
<evidence type="ECO:0000256" key="15">
    <source>
        <dbReference type="ARBA" id="ARBA00023012"/>
    </source>
</evidence>
<feature type="transmembrane region" description="Helical" evidence="19">
    <location>
        <begin position="29"/>
        <end position="49"/>
    </location>
</feature>
<dbReference type="CDD" id="cd06225">
    <property type="entry name" value="HAMP"/>
    <property type="match status" value="1"/>
</dbReference>
<dbReference type="Gene3D" id="6.10.340.10">
    <property type="match status" value="1"/>
</dbReference>
<dbReference type="InterPro" id="IPR014310">
    <property type="entry name" value="Sig_transdc_His_kinase_PhoR"/>
</dbReference>
<comment type="caution">
    <text evidence="23">The sequence shown here is derived from an EMBL/GenBank/DDBJ whole genome shotgun (WGS) entry which is preliminary data.</text>
</comment>
<dbReference type="GO" id="GO:0005886">
    <property type="term" value="C:plasma membrane"/>
    <property type="evidence" value="ECO:0007669"/>
    <property type="project" value="UniProtKB-SubCell"/>
</dbReference>
<dbReference type="PROSITE" id="PS50885">
    <property type="entry name" value="HAMP"/>
    <property type="match status" value="1"/>
</dbReference>
<dbReference type="Pfam" id="PF00989">
    <property type="entry name" value="PAS"/>
    <property type="match status" value="1"/>
</dbReference>
<dbReference type="CDD" id="cd00130">
    <property type="entry name" value="PAS"/>
    <property type="match status" value="1"/>
</dbReference>
<evidence type="ECO:0000256" key="10">
    <source>
        <dbReference type="ARBA" id="ARBA00022692"/>
    </source>
</evidence>
<feature type="transmembrane region" description="Helical" evidence="19">
    <location>
        <begin position="56"/>
        <end position="76"/>
    </location>
</feature>
<name>A0A7X6DMU7_9BACT</name>
<dbReference type="GO" id="GO:0016036">
    <property type="term" value="P:cellular response to phosphate starvation"/>
    <property type="evidence" value="ECO:0007669"/>
    <property type="project" value="TreeGrafter"/>
</dbReference>
<dbReference type="GO" id="GO:0006817">
    <property type="term" value="P:phosphate ion transport"/>
    <property type="evidence" value="ECO:0007669"/>
    <property type="project" value="UniProtKB-KW"/>
</dbReference>
<keyword evidence="5" id="KW-0813">Transport</keyword>
<evidence type="ECO:0000256" key="6">
    <source>
        <dbReference type="ARBA" id="ARBA00022475"/>
    </source>
</evidence>
<evidence type="ECO:0000256" key="3">
    <source>
        <dbReference type="ARBA" id="ARBA00012438"/>
    </source>
</evidence>
<accession>A0A7X6DMU7</accession>
<dbReference type="SMART" id="SM00388">
    <property type="entry name" value="HisKA"/>
    <property type="match status" value="1"/>
</dbReference>
<dbReference type="PROSITE" id="PS50112">
    <property type="entry name" value="PAS"/>
    <property type="match status" value="1"/>
</dbReference>
<gene>
    <name evidence="23" type="primary">phoR</name>
    <name evidence="23" type="ORF">MNODULE_04455</name>
</gene>
<evidence type="ECO:0000256" key="17">
    <source>
        <dbReference type="ARBA" id="ARBA00025207"/>
    </source>
</evidence>
<dbReference type="NCBIfam" id="TIGR00229">
    <property type="entry name" value="sensory_box"/>
    <property type="match status" value="1"/>
</dbReference>
<dbReference type="InterPro" id="IPR000014">
    <property type="entry name" value="PAS"/>
</dbReference>
<dbReference type="SUPFAM" id="SSF55874">
    <property type="entry name" value="ATPase domain of HSP90 chaperone/DNA topoisomerase II/histidine kinase"/>
    <property type="match status" value="1"/>
</dbReference>
<evidence type="ECO:0000256" key="1">
    <source>
        <dbReference type="ARBA" id="ARBA00000085"/>
    </source>
</evidence>
<evidence type="ECO:0000313" key="23">
    <source>
        <dbReference type="EMBL" id="NKE69994.1"/>
    </source>
</evidence>
<dbReference type="SUPFAM" id="SSF47384">
    <property type="entry name" value="Homodimeric domain of signal transducing histidine kinase"/>
    <property type="match status" value="1"/>
</dbReference>
<feature type="domain" description="HAMP" evidence="22">
    <location>
        <begin position="78"/>
        <end position="130"/>
    </location>
</feature>
<dbReference type="NCBIfam" id="TIGR02966">
    <property type="entry name" value="phoR_proteo"/>
    <property type="match status" value="1"/>
</dbReference>
<reference evidence="23 24" key="1">
    <citation type="journal article" date="2020" name="Nature">
        <title>Bacterial chemolithoautotrophy via manganese oxidation.</title>
        <authorList>
            <person name="Yu H."/>
            <person name="Leadbetter J.R."/>
        </authorList>
    </citation>
    <scope>NUCLEOTIDE SEQUENCE [LARGE SCALE GENOMIC DNA]</scope>
    <source>
        <strain evidence="23 24">Mn-1</strain>
    </source>
</reference>
<keyword evidence="13" id="KW-0067">ATP-binding</keyword>
<dbReference type="InterPro" id="IPR005467">
    <property type="entry name" value="His_kinase_dom"/>
</dbReference>
<evidence type="ECO:0000256" key="8">
    <source>
        <dbReference type="ARBA" id="ARBA00022592"/>
    </source>
</evidence>
<evidence type="ECO:0000256" key="14">
    <source>
        <dbReference type="ARBA" id="ARBA00022989"/>
    </source>
</evidence>
<evidence type="ECO:0000313" key="24">
    <source>
        <dbReference type="Proteomes" id="UP000534783"/>
    </source>
</evidence>
<keyword evidence="24" id="KW-1185">Reference proteome</keyword>
<feature type="domain" description="Histidine kinase" evidence="20">
    <location>
        <begin position="256"/>
        <end position="473"/>
    </location>
</feature>
<evidence type="ECO:0000256" key="4">
    <source>
        <dbReference type="ARBA" id="ARBA00019665"/>
    </source>
</evidence>
<dbReference type="FunFam" id="3.30.565.10:FF:000006">
    <property type="entry name" value="Sensor histidine kinase WalK"/>
    <property type="match status" value="1"/>
</dbReference>
<keyword evidence="14 19" id="KW-1133">Transmembrane helix</keyword>
<evidence type="ECO:0000256" key="9">
    <source>
        <dbReference type="ARBA" id="ARBA00022679"/>
    </source>
</evidence>
<dbReference type="NCBIfam" id="NF046044">
    <property type="entry name" value="PnpS"/>
    <property type="match status" value="1"/>
</dbReference>
<dbReference type="InterPro" id="IPR004358">
    <property type="entry name" value="Sig_transdc_His_kin-like_C"/>
</dbReference>
<dbReference type="RefSeq" id="WP_168058267.1">
    <property type="nucleotide sequence ID" value="NZ_VTOW01000001.1"/>
</dbReference>
<keyword evidence="11" id="KW-0547">Nucleotide-binding</keyword>
<dbReference type="InterPro" id="IPR013767">
    <property type="entry name" value="PAS_fold"/>
</dbReference>
<dbReference type="GO" id="GO:0004721">
    <property type="term" value="F:phosphoprotein phosphatase activity"/>
    <property type="evidence" value="ECO:0007669"/>
    <property type="project" value="TreeGrafter"/>
</dbReference>
<dbReference type="GO" id="GO:0000155">
    <property type="term" value="F:phosphorelay sensor kinase activity"/>
    <property type="evidence" value="ECO:0007669"/>
    <property type="project" value="InterPro"/>
</dbReference>
<keyword evidence="15" id="KW-0902">Two-component regulatory system</keyword>
<dbReference type="Pfam" id="PF02518">
    <property type="entry name" value="HATPase_c"/>
    <property type="match status" value="1"/>
</dbReference>
<dbReference type="FunFam" id="1.10.287.130:FF:000001">
    <property type="entry name" value="Two-component sensor histidine kinase"/>
    <property type="match status" value="1"/>
</dbReference>
<protein>
    <recommendedName>
        <fullName evidence="4">Phosphate regulon sensor protein PhoR</fullName>
        <ecNumber evidence="3">2.7.13.3</ecNumber>
    </recommendedName>
</protein>
<dbReference type="EC" id="2.7.13.3" evidence="3"/>
<keyword evidence="7" id="KW-0597">Phosphoprotein</keyword>
<dbReference type="SMART" id="SM00387">
    <property type="entry name" value="HATPase_c"/>
    <property type="match status" value="1"/>
</dbReference>
<dbReference type="InterPro" id="IPR003660">
    <property type="entry name" value="HAMP_dom"/>
</dbReference>
<evidence type="ECO:0000256" key="2">
    <source>
        <dbReference type="ARBA" id="ARBA00004236"/>
    </source>
</evidence>
<feature type="coiled-coil region" evidence="18">
    <location>
        <begin position="108"/>
        <end position="135"/>
    </location>
</feature>
<dbReference type="AlphaFoldDB" id="A0A7X6DMU7"/>
<sequence length="482" mass="53757">MKTNRPTGQTFRAPRFGAVPRLLPIQWKWMAAVLFFATLAPLLLGGLLLQMTRMRYFLLIAIGIAFFGAIFLSYLLSKRLVAPLIQMTEAAQKIARGDFRHRVRIRSGDEMEALAEALNRMAEDLQRKIQDLSDDRVKTLAILSGMVEGVLVLDDKGKIVLTNTSFEKMFGLAGEPWIGRYHYERLRHHPLNALIKEVIQTGRSLSQELRLETAYRPHLQVQASVTEQPPRSVVLVFHDITEIKRLERMRKDFVANVSHELRTPLAAIKGYLETLADGGLENREEAREFLAILQKNTDRMANIVRDLLQLSRIESGLDPIRPARIDLREAVDKNLLLLKPLAEKKGQTLAVSIEPGLSLSADPEKLNQVFINLLDNAIKYTPEKGTIAVTASGTGEGVAIEIRDSGIGIPREDLGRIFERFYRVDRTRSRELGGTGLGLSIVKHIVEAHGGKITVESEIGKGSRFILFLPNQTPAGAVGAGL</sequence>
<dbReference type="Gene3D" id="1.10.287.130">
    <property type="match status" value="1"/>
</dbReference>
<dbReference type="InterPro" id="IPR035965">
    <property type="entry name" value="PAS-like_dom_sf"/>
</dbReference>
<proteinExistence type="predicted"/>
<dbReference type="Pfam" id="PF00672">
    <property type="entry name" value="HAMP"/>
    <property type="match status" value="1"/>
</dbReference>
<keyword evidence="10 19" id="KW-0812">Transmembrane</keyword>
<evidence type="ECO:0000256" key="16">
    <source>
        <dbReference type="ARBA" id="ARBA00023136"/>
    </source>
</evidence>
<dbReference type="SUPFAM" id="SSF158472">
    <property type="entry name" value="HAMP domain-like"/>
    <property type="match status" value="1"/>
</dbReference>
<evidence type="ECO:0000256" key="19">
    <source>
        <dbReference type="SAM" id="Phobius"/>
    </source>
</evidence>
<keyword evidence="6" id="KW-1003">Cell membrane</keyword>
<dbReference type="CDD" id="cd00082">
    <property type="entry name" value="HisKA"/>
    <property type="match status" value="1"/>
</dbReference>
<keyword evidence="16 19" id="KW-0472">Membrane</keyword>
<evidence type="ECO:0000256" key="12">
    <source>
        <dbReference type="ARBA" id="ARBA00022777"/>
    </source>
</evidence>
<dbReference type="PROSITE" id="PS50109">
    <property type="entry name" value="HIS_KIN"/>
    <property type="match status" value="1"/>
</dbReference>
<dbReference type="SUPFAM" id="SSF55785">
    <property type="entry name" value="PYP-like sensor domain (PAS domain)"/>
    <property type="match status" value="1"/>
</dbReference>
<dbReference type="CDD" id="cd00075">
    <property type="entry name" value="HATPase"/>
    <property type="match status" value="1"/>
</dbReference>
<evidence type="ECO:0000259" key="21">
    <source>
        <dbReference type="PROSITE" id="PS50112"/>
    </source>
</evidence>
<dbReference type="PANTHER" id="PTHR45453">
    <property type="entry name" value="PHOSPHATE REGULON SENSOR PROTEIN PHOR"/>
    <property type="match status" value="1"/>
</dbReference>
<dbReference type="InterPro" id="IPR003661">
    <property type="entry name" value="HisK_dim/P_dom"/>
</dbReference>
<evidence type="ECO:0000256" key="5">
    <source>
        <dbReference type="ARBA" id="ARBA00022448"/>
    </source>
</evidence>
<dbReference type="PRINTS" id="PR00344">
    <property type="entry name" value="BCTRLSENSOR"/>
</dbReference>
<dbReference type="Gene3D" id="3.30.565.10">
    <property type="entry name" value="Histidine kinase-like ATPase, C-terminal domain"/>
    <property type="match status" value="1"/>
</dbReference>
<evidence type="ECO:0000256" key="13">
    <source>
        <dbReference type="ARBA" id="ARBA00022840"/>
    </source>
</evidence>
<keyword evidence="12 23" id="KW-0418">Kinase</keyword>
<dbReference type="Gene3D" id="3.30.450.20">
    <property type="entry name" value="PAS domain"/>
    <property type="match status" value="1"/>
</dbReference>
<feature type="domain" description="PAS" evidence="21">
    <location>
        <begin position="135"/>
        <end position="208"/>
    </location>
</feature>
<keyword evidence="9" id="KW-0808">Transferase</keyword>
<dbReference type="SMART" id="SM00304">
    <property type="entry name" value="HAMP"/>
    <property type="match status" value="1"/>
</dbReference>
<evidence type="ECO:0000259" key="22">
    <source>
        <dbReference type="PROSITE" id="PS50885"/>
    </source>
</evidence>
<dbReference type="InterPro" id="IPR036890">
    <property type="entry name" value="HATPase_C_sf"/>
</dbReference>
<dbReference type="EMBL" id="VTOW01000001">
    <property type="protein sequence ID" value="NKE69994.1"/>
    <property type="molecule type" value="Genomic_DNA"/>
</dbReference>
<dbReference type="GO" id="GO:0005524">
    <property type="term" value="F:ATP binding"/>
    <property type="evidence" value="ECO:0007669"/>
    <property type="project" value="UniProtKB-KW"/>
</dbReference>
<dbReference type="InterPro" id="IPR036097">
    <property type="entry name" value="HisK_dim/P_sf"/>
</dbReference>
<dbReference type="InterPro" id="IPR003594">
    <property type="entry name" value="HATPase_dom"/>
</dbReference>
<comment type="catalytic activity">
    <reaction evidence="1">
        <text>ATP + protein L-histidine = ADP + protein N-phospho-L-histidine.</text>
        <dbReference type="EC" id="2.7.13.3"/>
    </reaction>
</comment>
<evidence type="ECO:0000256" key="18">
    <source>
        <dbReference type="SAM" id="Coils"/>
    </source>
</evidence>
<dbReference type="GO" id="GO:0006355">
    <property type="term" value="P:regulation of DNA-templated transcription"/>
    <property type="evidence" value="ECO:0007669"/>
    <property type="project" value="InterPro"/>
</dbReference>
<dbReference type="InterPro" id="IPR050351">
    <property type="entry name" value="BphY/WalK/GraS-like"/>
</dbReference>
<comment type="subcellular location">
    <subcellularLocation>
        <location evidence="2">Cell membrane</location>
    </subcellularLocation>
</comment>